<dbReference type="CDD" id="cd03784">
    <property type="entry name" value="GT1_Gtf-like"/>
    <property type="match status" value="1"/>
</dbReference>
<name>A0AAJ5X7Y1_9SPHN</name>
<dbReference type="Proteomes" id="UP001218362">
    <property type="component" value="Chromosome"/>
</dbReference>
<dbReference type="SUPFAM" id="SSF53756">
    <property type="entry name" value="UDP-Glycosyltransferase/glycogen phosphorylase"/>
    <property type="match status" value="1"/>
</dbReference>
<accession>A0AAJ5X7Y1</accession>
<organism evidence="2 3">
    <name type="scientific">Candidatus Andeanibacterium colombiense</name>
    <dbReference type="NCBI Taxonomy" id="3121345"/>
    <lineage>
        <taxon>Bacteria</taxon>
        <taxon>Pseudomonadati</taxon>
        <taxon>Pseudomonadota</taxon>
        <taxon>Alphaproteobacteria</taxon>
        <taxon>Sphingomonadales</taxon>
        <taxon>Sphingomonadaceae</taxon>
        <taxon>Candidatus Andeanibacterium</taxon>
    </lineage>
</organism>
<reference evidence="2" key="1">
    <citation type="submission" date="2023-03" db="EMBL/GenBank/DDBJ databases">
        <title>Andean soil-derived lignocellulolytic bacterial consortium as a source of novel taxa and putative plastic-active enzymes.</title>
        <authorList>
            <person name="Diaz-Garcia L."/>
            <person name="Chuvochina M."/>
            <person name="Feuerriegel G."/>
            <person name="Bunk B."/>
            <person name="Sproer C."/>
            <person name="Streit W.R."/>
            <person name="Rodriguez L.M."/>
            <person name="Overmann J."/>
            <person name="Jimenez D.J."/>
        </authorList>
    </citation>
    <scope>NUCLEOTIDE SEQUENCE</scope>
    <source>
        <strain evidence="2">MAG 26</strain>
    </source>
</reference>
<sequence length="426" mass="45033">MANAPRKLLITTWEGGGSVGPALTVARKLVDAGHDVRVMSDECNRAEAAKAGARFVPWTRAPSRKDRSKESEVLRDWESADMAESFKRVVDQLVAGPSLRYAEDTIEELRKEPADLVVSNELLLGVMAGCEAIGTPFAMMPVNSMLMTVKGAIEMGMLQHFEANPPSDPGDQMKFAVVSAMQACFMHGLEAMNATRAALGLPPIAHLFEQFVPAKKVLLAVSPAFDFVPAQIPPNFSYIGAQLDDPAWTAPWQSPWPADDPRPLVLVGFSTTFQNQTALLQAAIDALGTLPVRGLVTLGPTIAVEELNAPANVEIVPSAPHGEVMKQASLVITHGGFGTLAKALANRLPALVMPQGRDQGGNAEKLMAHGAGLALPPTADSATIAGAVEKLLADPAYAAAAGKLGEAIEREMRESAVVSELEALAA</sequence>
<dbReference type="InterPro" id="IPR050426">
    <property type="entry name" value="Glycosyltransferase_28"/>
</dbReference>
<feature type="domain" description="Erythromycin biosynthesis protein CIII-like C-terminal" evidence="1">
    <location>
        <begin position="307"/>
        <end position="424"/>
    </location>
</feature>
<dbReference type="GO" id="GO:0016758">
    <property type="term" value="F:hexosyltransferase activity"/>
    <property type="evidence" value="ECO:0007669"/>
    <property type="project" value="UniProtKB-ARBA"/>
</dbReference>
<dbReference type="InterPro" id="IPR010610">
    <property type="entry name" value="EryCIII-like_C"/>
</dbReference>
<dbReference type="PANTHER" id="PTHR48050:SF13">
    <property type="entry name" value="STEROL 3-BETA-GLUCOSYLTRANSFERASE UGT80A2"/>
    <property type="match status" value="1"/>
</dbReference>
<evidence type="ECO:0000259" key="1">
    <source>
        <dbReference type="Pfam" id="PF06722"/>
    </source>
</evidence>
<dbReference type="KEGG" id="acob:P0Y56_04210"/>
<protein>
    <submittedName>
        <fullName evidence="2">Glycosyltransferase</fullName>
    </submittedName>
</protein>
<dbReference type="PANTHER" id="PTHR48050">
    <property type="entry name" value="STEROL 3-BETA-GLUCOSYLTRANSFERASE"/>
    <property type="match status" value="1"/>
</dbReference>
<dbReference type="InterPro" id="IPR002213">
    <property type="entry name" value="UDP_glucos_trans"/>
</dbReference>
<dbReference type="EMBL" id="CP119316">
    <property type="protein sequence ID" value="WEK47502.1"/>
    <property type="molecule type" value="Genomic_DNA"/>
</dbReference>
<dbReference type="GO" id="GO:0008194">
    <property type="term" value="F:UDP-glycosyltransferase activity"/>
    <property type="evidence" value="ECO:0007669"/>
    <property type="project" value="InterPro"/>
</dbReference>
<evidence type="ECO:0000313" key="2">
    <source>
        <dbReference type="EMBL" id="WEK47502.1"/>
    </source>
</evidence>
<proteinExistence type="predicted"/>
<dbReference type="GO" id="GO:0017000">
    <property type="term" value="P:antibiotic biosynthetic process"/>
    <property type="evidence" value="ECO:0007669"/>
    <property type="project" value="UniProtKB-ARBA"/>
</dbReference>
<dbReference type="Gene3D" id="3.40.50.2000">
    <property type="entry name" value="Glycogen Phosphorylase B"/>
    <property type="match status" value="2"/>
</dbReference>
<evidence type="ECO:0000313" key="3">
    <source>
        <dbReference type="Proteomes" id="UP001218362"/>
    </source>
</evidence>
<dbReference type="Pfam" id="PF06722">
    <property type="entry name" value="EryCIII-like_C"/>
    <property type="match status" value="1"/>
</dbReference>
<gene>
    <name evidence="2" type="ORF">P0Y56_04210</name>
</gene>
<dbReference type="AlphaFoldDB" id="A0AAJ5X7Y1"/>